<dbReference type="EMBL" id="CAFBNC010000010">
    <property type="protein sequence ID" value="CAB4925714.1"/>
    <property type="molecule type" value="Genomic_DNA"/>
</dbReference>
<evidence type="ECO:0000313" key="1">
    <source>
        <dbReference type="EMBL" id="CAB4323067.1"/>
    </source>
</evidence>
<proteinExistence type="predicted"/>
<protein>
    <submittedName>
        <fullName evidence="2">Unannotated protein</fullName>
    </submittedName>
</protein>
<dbReference type="AlphaFoldDB" id="A0A6J7I4U1"/>
<reference evidence="2" key="1">
    <citation type="submission" date="2020-05" db="EMBL/GenBank/DDBJ databases">
        <authorList>
            <person name="Chiriac C."/>
            <person name="Salcher M."/>
            <person name="Ghai R."/>
            <person name="Kavagutti S V."/>
        </authorList>
    </citation>
    <scope>NUCLEOTIDE SEQUENCE</scope>
</reference>
<dbReference type="EMBL" id="CAEMXZ010000025">
    <property type="protein sequence ID" value="CAB4323067.1"/>
    <property type="molecule type" value="Genomic_DNA"/>
</dbReference>
<sequence>MAADTFDDLTAASRDLAHITIGLGVLAFQKAQVQRRSIERAFSARRDNETDSSGTDPVDLIRRSLRQLRDCR</sequence>
<gene>
    <name evidence="1" type="ORF">UFOPK1392_00811</name>
    <name evidence="2" type="ORF">UFOPK3733_00355</name>
</gene>
<name>A0A6J7I4U1_9ZZZZ</name>
<organism evidence="2">
    <name type="scientific">freshwater metagenome</name>
    <dbReference type="NCBI Taxonomy" id="449393"/>
    <lineage>
        <taxon>unclassified sequences</taxon>
        <taxon>metagenomes</taxon>
        <taxon>ecological metagenomes</taxon>
    </lineage>
</organism>
<evidence type="ECO:0000313" key="2">
    <source>
        <dbReference type="EMBL" id="CAB4925714.1"/>
    </source>
</evidence>
<accession>A0A6J7I4U1</accession>